<organism evidence="1 2">
    <name type="scientific">Solanum stoloniferum</name>
    <dbReference type="NCBI Taxonomy" id="62892"/>
    <lineage>
        <taxon>Eukaryota</taxon>
        <taxon>Viridiplantae</taxon>
        <taxon>Streptophyta</taxon>
        <taxon>Embryophyta</taxon>
        <taxon>Tracheophyta</taxon>
        <taxon>Spermatophyta</taxon>
        <taxon>Magnoliopsida</taxon>
        <taxon>eudicotyledons</taxon>
        <taxon>Gunneridae</taxon>
        <taxon>Pentapetalae</taxon>
        <taxon>asterids</taxon>
        <taxon>lamiids</taxon>
        <taxon>Solanales</taxon>
        <taxon>Solanaceae</taxon>
        <taxon>Solanoideae</taxon>
        <taxon>Solaneae</taxon>
        <taxon>Solanum</taxon>
    </lineage>
</organism>
<evidence type="ECO:0000313" key="1">
    <source>
        <dbReference type="EMBL" id="KAL3341797.1"/>
    </source>
</evidence>
<dbReference type="Proteomes" id="UP001627284">
    <property type="component" value="Unassembled WGS sequence"/>
</dbReference>
<name>A0ABD2SD64_9SOLN</name>
<keyword evidence="2" id="KW-1185">Reference proteome</keyword>
<reference evidence="1 2" key="1">
    <citation type="submission" date="2024-05" db="EMBL/GenBank/DDBJ databases">
        <title>De novo assembly of an allotetraploid wild potato.</title>
        <authorList>
            <person name="Hosaka A.J."/>
        </authorList>
    </citation>
    <scope>NUCLEOTIDE SEQUENCE [LARGE SCALE GENOMIC DNA]</scope>
    <source>
        <tissue evidence="1">Young leaves</tissue>
    </source>
</reference>
<sequence length="130" mass="15241">VNWLSLWPISTLQFPAIHRQYQTTPLPIRDFFSFTRQNRQKVAIVLIDGTTGADLQLRLQQPRFTSLTRVDGCHVEHKDDWNEPSHPPCLSSGFQGIWVEFLYKRAALWLLEDLELRIEFENFDSTLILT</sequence>
<dbReference type="EMBL" id="JBJKTR010000015">
    <property type="protein sequence ID" value="KAL3341797.1"/>
    <property type="molecule type" value="Genomic_DNA"/>
</dbReference>
<gene>
    <name evidence="1" type="ORF">AABB24_026026</name>
</gene>
<accession>A0ABD2SD64</accession>
<comment type="caution">
    <text evidence="1">The sequence shown here is derived from an EMBL/GenBank/DDBJ whole genome shotgun (WGS) entry which is preliminary data.</text>
</comment>
<dbReference type="AlphaFoldDB" id="A0ABD2SD64"/>
<proteinExistence type="predicted"/>
<feature type="non-terminal residue" evidence="1">
    <location>
        <position position="1"/>
    </location>
</feature>
<protein>
    <submittedName>
        <fullName evidence="1">Uncharacterized protein</fullName>
    </submittedName>
</protein>
<dbReference type="EMBL" id="JBJKTR010000015">
    <property type="protein sequence ID" value="KAL3341796.1"/>
    <property type="molecule type" value="Genomic_DNA"/>
</dbReference>
<evidence type="ECO:0000313" key="2">
    <source>
        <dbReference type="Proteomes" id="UP001627284"/>
    </source>
</evidence>